<dbReference type="GO" id="GO:0016509">
    <property type="term" value="F:long-chain (3S)-3-hydroxyacyl-CoA dehydrogenase (NAD+) activity"/>
    <property type="evidence" value="ECO:0007669"/>
    <property type="project" value="TreeGrafter"/>
</dbReference>
<dbReference type="Pfam" id="PF00725">
    <property type="entry name" value="3HCDH"/>
    <property type="match status" value="1"/>
</dbReference>
<dbReference type="GO" id="GO:0016507">
    <property type="term" value="C:mitochondrial fatty acid beta-oxidation multienzyme complex"/>
    <property type="evidence" value="ECO:0007669"/>
    <property type="project" value="TreeGrafter"/>
</dbReference>
<dbReference type="Gene3D" id="3.40.50.720">
    <property type="entry name" value="NAD(P)-binding Rossmann-like Domain"/>
    <property type="match status" value="1"/>
</dbReference>
<evidence type="ECO:0000259" key="2">
    <source>
        <dbReference type="Pfam" id="PF00725"/>
    </source>
</evidence>
<evidence type="ECO:0000313" key="4">
    <source>
        <dbReference type="EMBL" id="MBY20760.1"/>
    </source>
</evidence>
<keyword evidence="1" id="KW-0560">Oxidoreductase</keyword>
<reference evidence="4" key="1">
    <citation type="submission" date="2018-04" db="EMBL/GenBank/DDBJ databases">
        <title>Transcriptome of Schizaphis graminum biotype I.</title>
        <authorList>
            <person name="Scully E.D."/>
            <person name="Geib S.M."/>
            <person name="Palmer N.A."/>
            <person name="Koch K."/>
            <person name="Bradshaw J."/>
            <person name="Heng-Moss T."/>
            <person name="Sarath G."/>
        </authorList>
    </citation>
    <scope>NUCLEOTIDE SEQUENCE</scope>
</reference>
<proteinExistence type="predicted"/>
<dbReference type="GO" id="GO:0006635">
    <property type="term" value="P:fatty acid beta-oxidation"/>
    <property type="evidence" value="ECO:0007669"/>
    <property type="project" value="TreeGrafter"/>
</dbReference>
<dbReference type="Gene3D" id="1.10.1040.50">
    <property type="match status" value="1"/>
</dbReference>
<organism evidence="4">
    <name type="scientific">Schizaphis graminum</name>
    <name type="common">Green bug aphid</name>
    <dbReference type="NCBI Taxonomy" id="13262"/>
    <lineage>
        <taxon>Eukaryota</taxon>
        <taxon>Metazoa</taxon>
        <taxon>Ecdysozoa</taxon>
        <taxon>Arthropoda</taxon>
        <taxon>Hexapoda</taxon>
        <taxon>Insecta</taxon>
        <taxon>Pterygota</taxon>
        <taxon>Neoptera</taxon>
        <taxon>Paraneoptera</taxon>
        <taxon>Hemiptera</taxon>
        <taxon>Sternorrhyncha</taxon>
        <taxon>Aphidomorpha</taxon>
        <taxon>Aphidoidea</taxon>
        <taxon>Aphididae</taxon>
        <taxon>Aphidini</taxon>
        <taxon>Schizaphis</taxon>
    </lineage>
</organism>
<evidence type="ECO:0000259" key="3">
    <source>
        <dbReference type="Pfam" id="PF02737"/>
    </source>
</evidence>
<dbReference type="SUPFAM" id="SSF51735">
    <property type="entry name" value="NAD(P)-binding Rossmann-fold domains"/>
    <property type="match status" value="1"/>
</dbReference>
<sequence>MHYFSPVDKMQLLEIITTDKTSKETAAAAVSLGLKQGKIVIVVKDGPGFYTTRILSTMLSEAMRLLQEGVNPKQLDKITKSFGFPVGAATLSDEVGIDVGYHIATDLAKVFGERFSGGDLNVLKSMVDSGFLGRKSGKGYFEYKAGTKSRPENTEAISLLEKFKLQPKGEQSVENQQLRMVSRFVNEAVLCLEESILNSPTEGDIGAVFGLGFPPFSGGPFRWVDWYGADKLVSKMQTFQNDYGLPFKPCQLLLDHAKDKSKKFYPS</sequence>
<dbReference type="PANTHER" id="PTHR43612">
    <property type="entry name" value="TRIFUNCTIONAL ENZYME SUBUNIT ALPHA"/>
    <property type="match status" value="1"/>
</dbReference>
<feature type="domain" description="3-hydroxyacyl-CoA dehydrogenase C-terminal" evidence="2">
    <location>
        <begin position="48"/>
        <end position="143"/>
    </location>
</feature>
<gene>
    <name evidence="4" type="primary">HADHA</name>
    <name evidence="4" type="ORF">g.127572</name>
</gene>
<protein>
    <submittedName>
        <fullName evidence="4">Trifunctional enzyme subunit alpha</fullName>
    </submittedName>
</protein>
<dbReference type="FunFam" id="1.10.1040.50:FF:000002">
    <property type="entry name" value="Trifunctional enzyme subunit alpha, mitochondrial"/>
    <property type="match status" value="1"/>
</dbReference>
<dbReference type="SUPFAM" id="SSF48179">
    <property type="entry name" value="6-phosphogluconate dehydrogenase C-terminal domain-like"/>
    <property type="match status" value="2"/>
</dbReference>
<evidence type="ECO:0000256" key="1">
    <source>
        <dbReference type="ARBA" id="ARBA00023002"/>
    </source>
</evidence>
<dbReference type="EMBL" id="GGMR01008141">
    <property type="protein sequence ID" value="MBY20760.1"/>
    <property type="molecule type" value="Transcribed_RNA"/>
</dbReference>
<dbReference type="InterPro" id="IPR036291">
    <property type="entry name" value="NAD(P)-bd_dom_sf"/>
</dbReference>
<dbReference type="InterPro" id="IPR006108">
    <property type="entry name" value="3HC_DH_C"/>
</dbReference>
<dbReference type="InterPro" id="IPR008927">
    <property type="entry name" value="6-PGluconate_DH-like_C_sf"/>
</dbReference>
<dbReference type="AlphaFoldDB" id="A0A2S2NU98"/>
<name>A0A2S2NU98_SCHGA</name>
<dbReference type="GO" id="GO:0070403">
    <property type="term" value="F:NAD+ binding"/>
    <property type="evidence" value="ECO:0007669"/>
    <property type="project" value="InterPro"/>
</dbReference>
<dbReference type="PANTHER" id="PTHR43612:SF3">
    <property type="entry name" value="TRIFUNCTIONAL ENZYME SUBUNIT ALPHA, MITOCHONDRIAL"/>
    <property type="match status" value="1"/>
</dbReference>
<feature type="domain" description="3-hydroxyacyl-CoA dehydrogenase NAD binding" evidence="3">
    <location>
        <begin position="1"/>
        <end position="45"/>
    </location>
</feature>
<dbReference type="Pfam" id="PF02737">
    <property type="entry name" value="3HCDH_N"/>
    <property type="match status" value="1"/>
</dbReference>
<accession>A0A2S2NU98</accession>
<dbReference type="InterPro" id="IPR050136">
    <property type="entry name" value="FA_oxidation_alpha_subunit"/>
</dbReference>
<dbReference type="InterPro" id="IPR006176">
    <property type="entry name" value="3-OHacyl-CoA_DH_NAD-bd"/>
</dbReference>
<dbReference type="GO" id="GO:0004300">
    <property type="term" value="F:enoyl-CoA hydratase activity"/>
    <property type="evidence" value="ECO:0007669"/>
    <property type="project" value="TreeGrafter"/>
</dbReference>